<comment type="caution">
    <text evidence="2">The sequence shown here is derived from an EMBL/GenBank/DDBJ whole genome shotgun (WGS) entry which is preliminary data.</text>
</comment>
<dbReference type="EMBL" id="FJOF01000008">
    <property type="protein sequence ID" value="CZR44346.1"/>
    <property type="molecule type" value="Genomic_DNA"/>
</dbReference>
<feature type="domain" description="2EXR" evidence="1">
    <location>
        <begin position="34"/>
        <end position="122"/>
    </location>
</feature>
<evidence type="ECO:0000313" key="3">
    <source>
        <dbReference type="Proteomes" id="UP000183971"/>
    </source>
</evidence>
<dbReference type="AlphaFoldDB" id="A0A1L7VV78"/>
<dbReference type="RefSeq" id="XP_031084887.1">
    <property type="nucleotide sequence ID" value="XM_031219094.1"/>
</dbReference>
<dbReference type="Proteomes" id="UP000183971">
    <property type="component" value="Unassembled WGS sequence"/>
</dbReference>
<dbReference type="GeneID" id="42058964"/>
<reference evidence="3" key="1">
    <citation type="journal article" date="2016" name="Genome Biol. Evol.">
        <title>Comparative 'omics' of the Fusarium fujikuroi species complex highlights differences in genetic potential and metabolite synthesis.</title>
        <authorList>
            <person name="Niehaus E.-M."/>
            <person name="Muensterkoetter M."/>
            <person name="Proctor R.H."/>
            <person name="Brown D.W."/>
            <person name="Sharon A."/>
            <person name="Idan Y."/>
            <person name="Oren-Young L."/>
            <person name="Sieber C.M."/>
            <person name="Novak O."/>
            <person name="Pencik A."/>
            <person name="Tarkowska D."/>
            <person name="Hromadova K."/>
            <person name="Freeman S."/>
            <person name="Maymon M."/>
            <person name="Elazar M."/>
            <person name="Youssef S.A."/>
            <person name="El-Shabrawy E.S.M."/>
            <person name="Shalaby A.B.A."/>
            <person name="Houterman P."/>
            <person name="Brock N.L."/>
            <person name="Burkhardt I."/>
            <person name="Tsavkelova E.A."/>
            <person name="Dickschat J.S."/>
            <person name="Galuszka P."/>
            <person name="Gueldener U."/>
            <person name="Tudzynski B."/>
        </authorList>
    </citation>
    <scope>NUCLEOTIDE SEQUENCE [LARGE SCALE GENOMIC DNA]</scope>
    <source>
        <strain evidence="3">ET1</strain>
    </source>
</reference>
<protein>
    <recommendedName>
        <fullName evidence="1">2EXR domain-containing protein</fullName>
    </recommendedName>
</protein>
<sequence length="423" mass="48678">MTTSLGTGTEDSLSSGSHEEVQILNPAMLSTSSFPQFSKFPPELRDKIWIQSLTHERILKIYSEERRIELRERIAMSKLFVTNRESRAAAKRFYRVHIPCTYVHTTSTYDGILYFNPELDIIHVSGWSYFPELAHHIWRLDPLHVGIVNLALQTYRSCCRYHYSTSSFKTDCDLEKIKAAIQRLKRFIFVGVYDSETCQYPENRQRPDRGIASSPFVPVKPHVPVFQTMEQDPRAVGDFLDGVDLDEMISLSDIVADWFEHLEEWGINNDPTLLYQIMTSYPDCDPEIIARENERWAPDLGDQSSGLSTPNSTLSKSVQAVYHREDAVAFAENEMDEKKRILDQVLEEDSEADVEKISREGVTPAFGFWLFPLEALPAVRLDAISRVVIEDFRTELQKRFKKHTPQLCLSHLPADNPNDPQYP</sequence>
<dbReference type="InterPro" id="IPR045518">
    <property type="entry name" value="2EXR"/>
</dbReference>
<dbReference type="VEuPathDB" id="FungiDB:FPRO_14106"/>
<name>A0A1L7VV78_FUSPR</name>
<keyword evidence="3" id="KW-1185">Reference proteome</keyword>
<dbReference type="Pfam" id="PF20150">
    <property type="entry name" value="2EXR"/>
    <property type="match status" value="1"/>
</dbReference>
<dbReference type="PANTHER" id="PTHR35910:SF6">
    <property type="entry name" value="2EXR DOMAIN-CONTAINING PROTEIN"/>
    <property type="match status" value="1"/>
</dbReference>
<dbReference type="PANTHER" id="PTHR35910">
    <property type="entry name" value="2EXR DOMAIN-CONTAINING PROTEIN"/>
    <property type="match status" value="1"/>
</dbReference>
<gene>
    <name evidence="2" type="ORF">FPRO_14106</name>
</gene>
<organism evidence="2 3">
    <name type="scientific">Fusarium proliferatum (strain ET1)</name>
    <name type="common">Orchid endophyte fungus</name>
    <dbReference type="NCBI Taxonomy" id="1227346"/>
    <lineage>
        <taxon>Eukaryota</taxon>
        <taxon>Fungi</taxon>
        <taxon>Dikarya</taxon>
        <taxon>Ascomycota</taxon>
        <taxon>Pezizomycotina</taxon>
        <taxon>Sordariomycetes</taxon>
        <taxon>Hypocreomycetidae</taxon>
        <taxon>Hypocreales</taxon>
        <taxon>Nectriaceae</taxon>
        <taxon>Fusarium</taxon>
        <taxon>Fusarium fujikuroi species complex</taxon>
    </lineage>
</organism>
<accession>A0A1L7VV78</accession>
<evidence type="ECO:0000313" key="2">
    <source>
        <dbReference type="EMBL" id="CZR44346.1"/>
    </source>
</evidence>
<evidence type="ECO:0000259" key="1">
    <source>
        <dbReference type="Pfam" id="PF20150"/>
    </source>
</evidence>
<proteinExistence type="predicted"/>